<dbReference type="OrthoDB" id="2182676at2"/>
<feature type="transmembrane region" description="Helical" evidence="1">
    <location>
        <begin position="25"/>
        <end position="51"/>
    </location>
</feature>
<comment type="caution">
    <text evidence="2">The sequence shown here is derived from an EMBL/GenBank/DDBJ whole genome shotgun (WGS) entry which is preliminary data.</text>
</comment>
<feature type="transmembrane region" description="Helical" evidence="1">
    <location>
        <begin position="146"/>
        <end position="170"/>
    </location>
</feature>
<keyword evidence="1" id="KW-1133">Transmembrane helix</keyword>
<protein>
    <submittedName>
        <fullName evidence="2">Putative membrane protein YesL</fullName>
    </submittedName>
</protein>
<dbReference type="EMBL" id="QPJJ01000003">
    <property type="protein sequence ID" value="RCW74886.1"/>
    <property type="molecule type" value="Genomic_DNA"/>
</dbReference>
<keyword evidence="1" id="KW-0472">Membrane</keyword>
<keyword evidence="1" id="KW-0812">Transmembrane</keyword>
<dbReference type="Proteomes" id="UP000252585">
    <property type="component" value="Unassembled WGS sequence"/>
</dbReference>
<organism evidence="2 3">
    <name type="scientific">Saliterribacillus persicus</name>
    <dbReference type="NCBI Taxonomy" id="930114"/>
    <lineage>
        <taxon>Bacteria</taxon>
        <taxon>Bacillati</taxon>
        <taxon>Bacillota</taxon>
        <taxon>Bacilli</taxon>
        <taxon>Bacillales</taxon>
        <taxon>Bacillaceae</taxon>
        <taxon>Saliterribacillus</taxon>
    </lineage>
</organism>
<evidence type="ECO:0000313" key="3">
    <source>
        <dbReference type="Proteomes" id="UP000252585"/>
    </source>
</evidence>
<accession>A0A368Y6C9</accession>
<dbReference type="AlphaFoldDB" id="A0A368Y6C9"/>
<proteinExistence type="predicted"/>
<keyword evidence="3" id="KW-1185">Reference proteome</keyword>
<sequence>MNLGTFSGGIFSFCNWFYRLAYLNILWIGFTMLGAIIFGFFPASVALLSVLRQLIQKKEPVIFSTFWGYYKQEFKNSNKIGLIVGIIGCLVIINLFFLQQSPINQTQWLVYPMIMISCMYVLFICYLLASFITFEQTIPKHIKNSILIMLYNPMPSLFMIFGFAAVYYGITWIPGIGFFFSASVLGLVILSSATLAYQKIEKKQLQLSNQATNN</sequence>
<reference evidence="2 3" key="1">
    <citation type="submission" date="2018-07" db="EMBL/GenBank/DDBJ databases">
        <title>Genomic Encyclopedia of Type Strains, Phase IV (KMG-IV): sequencing the most valuable type-strain genomes for metagenomic binning, comparative biology and taxonomic classification.</title>
        <authorList>
            <person name="Goeker M."/>
        </authorList>
    </citation>
    <scope>NUCLEOTIDE SEQUENCE [LARGE SCALE GENOMIC DNA]</scope>
    <source>
        <strain evidence="2 3">DSM 27696</strain>
    </source>
</reference>
<evidence type="ECO:0000256" key="1">
    <source>
        <dbReference type="SAM" id="Phobius"/>
    </source>
</evidence>
<dbReference type="RefSeq" id="WP_114351992.1">
    <property type="nucleotide sequence ID" value="NZ_QPJJ01000003.1"/>
</dbReference>
<feature type="transmembrane region" description="Helical" evidence="1">
    <location>
        <begin position="176"/>
        <end position="197"/>
    </location>
</feature>
<feature type="transmembrane region" description="Helical" evidence="1">
    <location>
        <begin position="80"/>
        <end position="98"/>
    </location>
</feature>
<dbReference type="InterPro" id="IPR006938">
    <property type="entry name" value="DUF624"/>
</dbReference>
<name>A0A368Y6C9_9BACI</name>
<gene>
    <name evidence="2" type="ORF">DFR57_103183</name>
</gene>
<evidence type="ECO:0000313" key="2">
    <source>
        <dbReference type="EMBL" id="RCW74886.1"/>
    </source>
</evidence>
<feature type="transmembrane region" description="Helical" evidence="1">
    <location>
        <begin position="110"/>
        <end position="134"/>
    </location>
</feature>
<dbReference type="Pfam" id="PF04854">
    <property type="entry name" value="DUF624"/>
    <property type="match status" value="1"/>
</dbReference>